<evidence type="ECO:0008006" key="5">
    <source>
        <dbReference type="Google" id="ProtNLM"/>
    </source>
</evidence>
<feature type="signal peptide" evidence="2">
    <location>
        <begin position="1"/>
        <end position="19"/>
    </location>
</feature>
<sequence>MPRVSLTKAILMSAASAFTALLFAPKTGNQFRKELKSEATKLKDSSGDKAQKLIEDFRESYTEADQELQAEQAEMDAKQAQLNKTIEEIERDLAQKRTAQKDSVIDPATASHAMYDDETLGDVNGTPLEPNQDQAIPKDKVDEALHDNYLSKDKDFKLNKENLSDEKEASLKINPND</sequence>
<keyword evidence="2" id="KW-0732">Signal</keyword>
<name>A0A1R4JJP1_9LACT</name>
<dbReference type="RefSeq" id="WP_087058237.1">
    <property type="nucleotide sequence ID" value="NZ_FUKW01000080.1"/>
</dbReference>
<reference evidence="3 4" key="1">
    <citation type="submission" date="2017-02" db="EMBL/GenBank/DDBJ databases">
        <authorList>
            <person name="Peterson S.W."/>
        </authorList>
    </citation>
    <scope>NUCLEOTIDE SEQUENCE [LARGE SCALE GENOMIC DNA]</scope>
    <source>
        <strain evidence="3 4">42ea</strain>
    </source>
</reference>
<dbReference type="EMBL" id="FUKW01000080">
    <property type="protein sequence ID" value="SJN32222.1"/>
    <property type="molecule type" value="Genomic_DNA"/>
</dbReference>
<evidence type="ECO:0000256" key="1">
    <source>
        <dbReference type="SAM" id="MobiDB-lite"/>
    </source>
</evidence>
<dbReference type="Proteomes" id="UP000195611">
    <property type="component" value="Unassembled WGS sequence"/>
</dbReference>
<organism evidence="3 4">
    <name type="scientific">Marinilactibacillus psychrotolerans 42ea</name>
    <dbReference type="NCBI Taxonomy" id="1255609"/>
    <lineage>
        <taxon>Bacteria</taxon>
        <taxon>Bacillati</taxon>
        <taxon>Bacillota</taxon>
        <taxon>Bacilli</taxon>
        <taxon>Lactobacillales</taxon>
        <taxon>Carnobacteriaceae</taxon>
        <taxon>Marinilactibacillus</taxon>
    </lineage>
</organism>
<evidence type="ECO:0000313" key="3">
    <source>
        <dbReference type="EMBL" id="SJN32222.1"/>
    </source>
</evidence>
<proteinExistence type="predicted"/>
<evidence type="ECO:0000256" key="2">
    <source>
        <dbReference type="SAM" id="SignalP"/>
    </source>
</evidence>
<feature type="chain" id="PRO_5038480033" description="YtxH domain-containing protein" evidence="2">
    <location>
        <begin position="20"/>
        <end position="177"/>
    </location>
</feature>
<gene>
    <name evidence="3" type="ORF">FM115_05765</name>
</gene>
<feature type="region of interest" description="Disordered" evidence="1">
    <location>
        <begin position="95"/>
        <end position="138"/>
    </location>
</feature>
<protein>
    <recommendedName>
        <fullName evidence="5">YtxH domain-containing protein</fullName>
    </recommendedName>
</protein>
<dbReference type="GeneID" id="96910856"/>
<dbReference type="AlphaFoldDB" id="A0A1R4JJP1"/>
<feature type="compositionally biased region" description="Basic and acidic residues" evidence="1">
    <location>
        <begin position="95"/>
        <end position="104"/>
    </location>
</feature>
<accession>A0A1R4JJP1</accession>
<evidence type="ECO:0000313" key="4">
    <source>
        <dbReference type="Proteomes" id="UP000195611"/>
    </source>
</evidence>